<dbReference type="FunFam" id="3.40.50.300:FF:000216">
    <property type="entry name" value="Type VII secretion ATPase EccA"/>
    <property type="match status" value="2"/>
</dbReference>
<dbReference type="PANTHER" id="PTHR43392:SF2">
    <property type="entry name" value="AAA-TYPE ATPASE FAMILY PROTEIN _ ANKYRIN REPEAT FAMILY PROTEIN"/>
    <property type="match status" value="1"/>
</dbReference>
<evidence type="ECO:0000256" key="4">
    <source>
        <dbReference type="SAM" id="MobiDB-lite"/>
    </source>
</evidence>
<keyword evidence="2" id="KW-0547">Nucleotide-binding</keyword>
<evidence type="ECO:0000256" key="1">
    <source>
        <dbReference type="ARBA" id="ARBA00010378"/>
    </source>
</evidence>
<evidence type="ECO:0000256" key="3">
    <source>
        <dbReference type="ARBA" id="ARBA00022840"/>
    </source>
</evidence>
<feature type="domain" description="AAA+ ATPase" evidence="5">
    <location>
        <begin position="628"/>
        <end position="767"/>
    </location>
</feature>
<dbReference type="AlphaFoldDB" id="A0A2A2D953"/>
<keyword evidence="3" id="KW-0067">ATP-binding</keyword>
<comment type="caution">
    <text evidence="6">The sequence shown here is derived from an EMBL/GenBank/DDBJ whole genome shotgun (WGS) entry which is preliminary data.</text>
</comment>
<feature type="region of interest" description="Disordered" evidence="4">
    <location>
        <begin position="81"/>
        <end position="130"/>
    </location>
</feature>
<sequence>MAPPRSSRYGPSAERLAGLAMPAGDPLFILHGQGLDDVFVGHDHRRRGVEELLWTLLRDAGYARVVFSSLSRPLYFRDPVSRDLSRPRRRPPVPAGRMRPELRGPLGDRILRAPDPGGPGASEDPRTAAPATLTDEHRVMMLDHFMRQTDHRTAVVLGHAEESLRYDRAGRRLAGALADWVEQGDDRNLCVLVFRKHSLQEVADFVADLRSVPRLESYLHDQMRRPTGRSTARVGHPHAAEVERLVHLLRVREGLRVEDWGELPSLVRAMAAMPVALSGWQARLRGLARPPRAVPLSLAELRRREWIAGGREDTRGVSERLAAMVGLGPVKEHLERLRWTVAADAGLRALGHLGDAEPSSPHLVFTGNPGTGKTTVARLVGEIYRDQGLLRRGHLIEAEVPDLVGGFMGQTAIRTNEAVDRALDGVLFVDEAYRLSDRERGYGQEAIDALLSRMENDRGRFVLIVAGYPARMEEFLASNPGLRGRFPAANVIHFPDYTPSELHAILLGRLGALGLRWPPALEDTLRDVTEGMHATRGADFGNGRAMRDLADEMKSRWARRVRAVVGEPLTPEDVPERCRAHPGRPVATVEEALAELDGLIGLVPVKELIRDLVDRLRLRRHQGTGGFPPPHMLFVGPPGTGKTTVARLTGRVLHTLGLLARGHLIEVTRAELVAGYQGQTATRTQRAVRSALDGVLFVDEAYSLSRGGPGGDFGTEAVDTLTREMDEHRGRLVVVAAGYPAEMDGFLARNPGLRSRFTERVTFPAYTGPELVEILRRAAAEQGYALPGPAAGRALGRLERERAAHPADFGNGRAVRVLLEHMEARLARRLGHTPAAPGETLAFAPEDVPDADG</sequence>
<accession>A0A2A2D953</accession>
<gene>
    <name evidence="6" type="ORF">CK936_16250</name>
</gene>
<dbReference type="PANTHER" id="PTHR43392">
    <property type="entry name" value="AAA-TYPE ATPASE FAMILY PROTEIN / ANKYRIN REPEAT FAMILY PROTEIN"/>
    <property type="match status" value="1"/>
</dbReference>
<dbReference type="InterPro" id="IPR041627">
    <property type="entry name" value="AAA_lid_6"/>
</dbReference>
<dbReference type="CDD" id="cd00009">
    <property type="entry name" value="AAA"/>
    <property type="match status" value="2"/>
</dbReference>
<dbReference type="Proteomes" id="UP000218944">
    <property type="component" value="Unassembled WGS sequence"/>
</dbReference>
<feature type="domain" description="AAA+ ATPase" evidence="5">
    <location>
        <begin position="359"/>
        <end position="498"/>
    </location>
</feature>
<organism evidence="6 7">
    <name type="scientific">Streptomyces albireticuli</name>
    <dbReference type="NCBI Taxonomy" id="1940"/>
    <lineage>
        <taxon>Bacteria</taxon>
        <taxon>Bacillati</taxon>
        <taxon>Actinomycetota</taxon>
        <taxon>Actinomycetes</taxon>
        <taxon>Kitasatosporales</taxon>
        <taxon>Streptomycetaceae</taxon>
        <taxon>Streptomyces</taxon>
    </lineage>
</organism>
<dbReference type="EMBL" id="NSJV01000317">
    <property type="protein sequence ID" value="PAU47890.1"/>
    <property type="molecule type" value="Genomic_DNA"/>
</dbReference>
<dbReference type="Gene3D" id="1.10.8.60">
    <property type="match status" value="2"/>
</dbReference>
<name>A0A2A2D953_9ACTN</name>
<dbReference type="Pfam" id="PF00004">
    <property type="entry name" value="AAA"/>
    <property type="match status" value="2"/>
</dbReference>
<dbReference type="InterPro" id="IPR003593">
    <property type="entry name" value="AAA+_ATPase"/>
</dbReference>
<comment type="similarity">
    <text evidence="1">Belongs to the CbxX/CfxQ family.</text>
</comment>
<evidence type="ECO:0000313" key="6">
    <source>
        <dbReference type="EMBL" id="PAU47890.1"/>
    </source>
</evidence>
<dbReference type="PRINTS" id="PR00819">
    <property type="entry name" value="CBXCFQXSUPER"/>
</dbReference>
<dbReference type="GO" id="GO:0016887">
    <property type="term" value="F:ATP hydrolysis activity"/>
    <property type="evidence" value="ECO:0007669"/>
    <property type="project" value="InterPro"/>
</dbReference>
<dbReference type="Gene3D" id="3.40.50.300">
    <property type="entry name" value="P-loop containing nucleotide triphosphate hydrolases"/>
    <property type="match status" value="2"/>
</dbReference>
<protein>
    <submittedName>
        <fullName evidence="6">ATPase</fullName>
    </submittedName>
</protein>
<dbReference type="InterPro" id="IPR000641">
    <property type="entry name" value="CbxX/CfxQ"/>
</dbReference>
<evidence type="ECO:0000259" key="5">
    <source>
        <dbReference type="SMART" id="SM00382"/>
    </source>
</evidence>
<proteinExistence type="inferred from homology"/>
<dbReference type="SUPFAM" id="SSF52540">
    <property type="entry name" value="P-loop containing nucleoside triphosphate hydrolases"/>
    <property type="match status" value="2"/>
</dbReference>
<evidence type="ECO:0000256" key="2">
    <source>
        <dbReference type="ARBA" id="ARBA00022741"/>
    </source>
</evidence>
<keyword evidence="7" id="KW-1185">Reference proteome</keyword>
<dbReference type="Pfam" id="PF17866">
    <property type="entry name" value="AAA_lid_6"/>
    <property type="match status" value="1"/>
</dbReference>
<dbReference type="RefSeq" id="WP_095581686.1">
    <property type="nucleotide sequence ID" value="NZ_JAJQQS010000014.1"/>
</dbReference>
<dbReference type="SMART" id="SM00382">
    <property type="entry name" value="AAA"/>
    <property type="match status" value="2"/>
</dbReference>
<dbReference type="InterPro" id="IPR027417">
    <property type="entry name" value="P-loop_NTPase"/>
</dbReference>
<reference evidence="6 7" key="1">
    <citation type="submission" date="2017-08" db="EMBL/GenBank/DDBJ databases">
        <title>Genome sequence of Streptomyces albireticuli NRRL B-1670.</title>
        <authorList>
            <person name="Graham D.E."/>
            <person name="Mahan K.M."/>
            <person name="Klingeman D.M."/>
            <person name="Hettich R.L."/>
            <person name="Parry R.J."/>
            <person name="Spain J.C."/>
        </authorList>
    </citation>
    <scope>NUCLEOTIDE SEQUENCE [LARGE SCALE GENOMIC DNA]</scope>
    <source>
        <strain evidence="6 7">NRRL B-1670</strain>
    </source>
</reference>
<evidence type="ECO:0000313" key="7">
    <source>
        <dbReference type="Proteomes" id="UP000218944"/>
    </source>
</evidence>
<dbReference type="InterPro" id="IPR050773">
    <property type="entry name" value="CbxX/CfxQ_RuBisCO_ESX"/>
</dbReference>
<dbReference type="InterPro" id="IPR003959">
    <property type="entry name" value="ATPase_AAA_core"/>
</dbReference>
<dbReference type="GO" id="GO:0005524">
    <property type="term" value="F:ATP binding"/>
    <property type="evidence" value="ECO:0007669"/>
    <property type="project" value="UniProtKB-KW"/>
</dbReference>